<evidence type="ECO:0000313" key="1">
    <source>
        <dbReference type="EMBL" id="STO60296.1"/>
    </source>
</evidence>
<dbReference type="RefSeq" id="WP_078218254.1">
    <property type="nucleotide sequence ID" value="NZ_MUXZ01000011.1"/>
</dbReference>
<gene>
    <name evidence="1" type="ORF">NCTC1659_01583</name>
</gene>
<sequence length="106" mass="12914">MYQVITSHSLLDEFIETYLTDDEAYNQFLTTLSHFPHTRPFWGNTRFKYIVSHHIYFLYEIDDVNKFVFILGVKFNNKRKTFNFSRTSTQRKTLKKWIENKKTGIY</sequence>
<evidence type="ECO:0000313" key="2">
    <source>
        <dbReference type="Proteomes" id="UP000254329"/>
    </source>
</evidence>
<name>A0A1V4B1M3_9PAST</name>
<dbReference type="AlphaFoldDB" id="A0A1V4B1M3"/>
<organism evidence="1 2">
    <name type="scientific">Canicola haemoglobinophilus</name>
    <dbReference type="NCBI Taxonomy" id="733"/>
    <lineage>
        <taxon>Bacteria</taxon>
        <taxon>Pseudomonadati</taxon>
        <taxon>Pseudomonadota</taxon>
        <taxon>Gammaproteobacteria</taxon>
        <taxon>Pasteurellales</taxon>
        <taxon>Pasteurellaceae</taxon>
        <taxon>Canicola</taxon>
    </lineage>
</organism>
<reference evidence="1 2" key="1">
    <citation type="submission" date="2018-06" db="EMBL/GenBank/DDBJ databases">
        <authorList>
            <consortium name="Pathogen Informatics"/>
            <person name="Doyle S."/>
        </authorList>
    </citation>
    <scope>NUCLEOTIDE SEQUENCE [LARGE SCALE GENOMIC DNA]</scope>
    <source>
        <strain evidence="1 2">NCTC1659</strain>
    </source>
</reference>
<dbReference type="EMBL" id="UGHF01000001">
    <property type="protein sequence ID" value="STO60296.1"/>
    <property type="molecule type" value="Genomic_DNA"/>
</dbReference>
<evidence type="ECO:0008006" key="3">
    <source>
        <dbReference type="Google" id="ProtNLM"/>
    </source>
</evidence>
<proteinExistence type="predicted"/>
<protein>
    <recommendedName>
        <fullName evidence="3">Type II toxin-antitoxin system RelE/ParE family toxin</fullName>
    </recommendedName>
</protein>
<dbReference type="STRING" id="733.B0186_04805"/>
<accession>A0A1V4B1M3</accession>
<keyword evidence="2" id="KW-1185">Reference proteome</keyword>
<dbReference type="Proteomes" id="UP000254329">
    <property type="component" value="Unassembled WGS sequence"/>
</dbReference>